<dbReference type="AlphaFoldDB" id="A0A0V1C885"/>
<dbReference type="OMA" id="TFARWAI"/>
<feature type="region of interest" description="Disordered" evidence="1">
    <location>
        <begin position="72"/>
        <end position="92"/>
    </location>
</feature>
<organism evidence="2 3">
    <name type="scientific">Trichinella britovi</name>
    <name type="common">Parasitic roundworm</name>
    <dbReference type="NCBI Taxonomy" id="45882"/>
    <lineage>
        <taxon>Eukaryota</taxon>
        <taxon>Metazoa</taxon>
        <taxon>Ecdysozoa</taxon>
        <taxon>Nematoda</taxon>
        <taxon>Enoplea</taxon>
        <taxon>Dorylaimia</taxon>
        <taxon>Trichinellida</taxon>
        <taxon>Trichinellidae</taxon>
        <taxon>Trichinella</taxon>
    </lineage>
</organism>
<dbReference type="OrthoDB" id="10575745at2759"/>
<keyword evidence="3" id="KW-1185">Reference proteome</keyword>
<evidence type="ECO:0000256" key="1">
    <source>
        <dbReference type="SAM" id="MobiDB-lite"/>
    </source>
</evidence>
<dbReference type="Proteomes" id="UP000054653">
    <property type="component" value="Unassembled WGS sequence"/>
</dbReference>
<comment type="caution">
    <text evidence="2">The sequence shown here is derived from an EMBL/GenBank/DDBJ whole genome shotgun (WGS) entry which is preliminary data.</text>
</comment>
<evidence type="ECO:0000313" key="2">
    <source>
        <dbReference type="EMBL" id="KRY45456.1"/>
    </source>
</evidence>
<dbReference type="EMBL" id="JYDI01000358">
    <property type="protein sequence ID" value="KRY45456.1"/>
    <property type="molecule type" value="Genomic_DNA"/>
</dbReference>
<reference evidence="2 3" key="1">
    <citation type="submission" date="2015-01" db="EMBL/GenBank/DDBJ databases">
        <title>Evolution of Trichinella species and genotypes.</title>
        <authorList>
            <person name="Korhonen P.K."/>
            <person name="Edoardo P."/>
            <person name="Giuseppe L.R."/>
            <person name="Gasser R.B."/>
        </authorList>
    </citation>
    <scope>NUCLEOTIDE SEQUENCE [LARGE SCALE GENOMIC DNA]</scope>
    <source>
        <strain evidence="2">ISS120</strain>
    </source>
</reference>
<name>A0A0V1C885_TRIBR</name>
<protein>
    <submittedName>
        <fullName evidence="2">Uncharacterized protein</fullName>
    </submittedName>
</protein>
<evidence type="ECO:0000313" key="3">
    <source>
        <dbReference type="Proteomes" id="UP000054653"/>
    </source>
</evidence>
<sequence length="92" mass="10851">MTQRERNAAVSACQSSRCTLMLKRPHIRRDIQRRKELRCNVDDLKGTVRWPLTFARWAISPWKSCALLRARGNRRAKKRQPDKNTQETCSLK</sequence>
<accession>A0A0V1C885</accession>
<proteinExistence type="predicted"/>
<gene>
    <name evidence="2" type="ORF">T03_15161</name>
</gene>